<dbReference type="GO" id="GO:0020037">
    <property type="term" value="F:heme binding"/>
    <property type="evidence" value="ECO:0007669"/>
    <property type="project" value="InterPro"/>
</dbReference>
<evidence type="ECO:0000256" key="4">
    <source>
        <dbReference type="ARBA" id="ARBA00022989"/>
    </source>
</evidence>
<dbReference type="SUPFAM" id="SSF48264">
    <property type="entry name" value="Cytochrome P450"/>
    <property type="match status" value="1"/>
</dbReference>
<evidence type="ECO:0000256" key="6">
    <source>
        <dbReference type="SAM" id="Phobius"/>
    </source>
</evidence>
<keyword evidence="3 6" id="KW-0812">Transmembrane</keyword>
<evidence type="ECO:0000256" key="5">
    <source>
        <dbReference type="ARBA" id="ARBA00023136"/>
    </source>
</evidence>
<dbReference type="Pfam" id="PF00067">
    <property type="entry name" value="p450"/>
    <property type="match status" value="1"/>
</dbReference>
<dbReference type="GO" id="GO:0009686">
    <property type="term" value="P:gibberellin biosynthetic process"/>
    <property type="evidence" value="ECO:0007669"/>
    <property type="project" value="InterPro"/>
</dbReference>
<gene>
    <name evidence="7" type="ORF">RJT34_12495</name>
</gene>
<dbReference type="InterPro" id="IPR001128">
    <property type="entry name" value="Cyt_P450"/>
</dbReference>
<keyword evidence="5 6" id="KW-0472">Membrane</keyword>
<dbReference type="GO" id="GO:0005783">
    <property type="term" value="C:endoplasmic reticulum"/>
    <property type="evidence" value="ECO:0007669"/>
    <property type="project" value="TreeGrafter"/>
</dbReference>
<keyword evidence="8" id="KW-1185">Reference proteome</keyword>
<dbReference type="InterPro" id="IPR036396">
    <property type="entry name" value="Cyt_P450_sf"/>
</dbReference>
<feature type="transmembrane region" description="Helical" evidence="6">
    <location>
        <begin position="16"/>
        <end position="36"/>
    </location>
</feature>
<dbReference type="Proteomes" id="UP001359559">
    <property type="component" value="Unassembled WGS sequence"/>
</dbReference>
<dbReference type="EMBL" id="JAYKXN010000003">
    <property type="protein sequence ID" value="KAK7301626.1"/>
    <property type="molecule type" value="Genomic_DNA"/>
</dbReference>
<evidence type="ECO:0000256" key="1">
    <source>
        <dbReference type="ARBA" id="ARBA00004167"/>
    </source>
</evidence>
<organism evidence="7 8">
    <name type="scientific">Clitoria ternatea</name>
    <name type="common">Butterfly pea</name>
    <dbReference type="NCBI Taxonomy" id="43366"/>
    <lineage>
        <taxon>Eukaryota</taxon>
        <taxon>Viridiplantae</taxon>
        <taxon>Streptophyta</taxon>
        <taxon>Embryophyta</taxon>
        <taxon>Tracheophyta</taxon>
        <taxon>Spermatophyta</taxon>
        <taxon>Magnoliopsida</taxon>
        <taxon>eudicotyledons</taxon>
        <taxon>Gunneridae</taxon>
        <taxon>Pentapetalae</taxon>
        <taxon>rosids</taxon>
        <taxon>fabids</taxon>
        <taxon>Fabales</taxon>
        <taxon>Fabaceae</taxon>
        <taxon>Papilionoideae</taxon>
        <taxon>50 kb inversion clade</taxon>
        <taxon>NPAAA clade</taxon>
        <taxon>indigoferoid/millettioid clade</taxon>
        <taxon>Phaseoleae</taxon>
        <taxon>Clitoria</taxon>
    </lineage>
</organism>
<name>A0AAN9PKJ6_CLITE</name>
<evidence type="ECO:0000256" key="3">
    <source>
        <dbReference type="ARBA" id="ARBA00022692"/>
    </source>
</evidence>
<proteinExistence type="inferred from homology"/>
<protein>
    <recommendedName>
        <fullName evidence="9">Cytochrome P450</fullName>
    </recommendedName>
</protein>
<dbReference type="AlphaFoldDB" id="A0AAN9PKJ6"/>
<comment type="subcellular location">
    <subcellularLocation>
        <location evidence="1">Membrane</location>
        <topology evidence="1">Single-pass membrane protein</topology>
    </subcellularLocation>
</comment>
<reference evidence="7 8" key="1">
    <citation type="submission" date="2024-01" db="EMBL/GenBank/DDBJ databases">
        <title>The genomes of 5 underutilized Papilionoideae crops provide insights into root nodulation and disease resistance.</title>
        <authorList>
            <person name="Yuan L."/>
        </authorList>
    </citation>
    <scope>NUCLEOTIDE SEQUENCE [LARGE SCALE GENOMIC DNA]</scope>
    <source>
        <strain evidence="7">LY-2023</strain>
        <tissue evidence="7">Leaf</tissue>
    </source>
</reference>
<comment type="similarity">
    <text evidence="2">Belongs to the cytochrome P450 family.</text>
</comment>
<evidence type="ECO:0000313" key="7">
    <source>
        <dbReference type="EMBL" id="KAK7301626.1"/>
    </source>
</evidence>
<dbReference type="PANTHER" id="PTHR47283:SF1">
    <property type="entry name" value="ENT-KAURENE OXIDASE, CHLOROPLASTIC"/>
    <property type="match status" value="1"/>
</dbReference>
<dbReference type="GO" id="GO:0052615">
    <property type="term" value="F:ent-kaurene oxidase activity"/>
    <property type="evidence" value="ECO:0007669"/>
    <property type="project" value="InterPro"/>
</dbReference>
<dbReference type="InterPro" id="IPR044225">
    <property type="entry name" value="KO_chloroplastic"/>
</dbReference>
<sequence length="107" mass="11730">MENLGSILQVVQTKPLATSAMVGLLILVFLGFRGALRGKHSKLRQVPVVPGLPVIGNLLQLKEKKPYKTFTKWAEKYGPIYSIRTGAFTVIVLNSVNVAKEVSSSDY</sequence>
<dbReference type="PANTHER" id="PTHR47283">
    <property type="entry name" value="ENT-KAURENE OXIDASE, CHLOROPLASTIC"/>
    <property type="match status" value="1"/>
</dbReference>
<keyword evidence="4 6" id="KW-1133">Transmembrane helix</keyword>
<evidence type="ECO:0000313" key="8">
    <source>
        <dbReference type="Proteomes" id="UP001359559"/>
    </source>
</evidence>
<dbReference type="GO" id="GO:0005506">
    <property type="term" value="F:iron ion binding"/>
    <property type="evidence" value="ECO:0007669"/>
    <property type="project" value="InterPro"/>
</dbReference>
<accession>A0AAN9PKJ6</accession>
<evidence type="ECO:0000256" key="2">
    <source>
        <dbReference type="ARBA" id="ARBA00010617"/>
    </source>
</evidence>
<comment type="caution">
    <text evidence="7">The sequence shown here is derived from an EMBL/GenBank/DDBJ whole genome shotgun (WGS) entry which is preliminary data.</text>
</comment>
<evidence type="ECO:0008006" key="9">
    <source>
        <dbReference type="Google" id="ProtNLM"/>
    </source>
</evidence>
<dbReference type="GO" id="GO:0010241">
    <property type="term" value="P:ent-kaurene oxidation to kaurenoic acid"/>
    <property type="evidence" value="ECO:0007669"/>
    <property type="project" value="InterPro"/>
</dbReference>
<dbReference type="GO" id="GO:0016709">
    <property type="term" value="F:oxidoreductase activity, acting on paired donors, with incorporation or reduction of molecular oxygen, NAD(P)H as one donor, and incorporation of one atom of oxygen"/>
    <property type="evidence" value="ECO:0007669"/>
    <property type="project" value="TreeGrafter"/>
</dbReference>
<dbReference type="Gene3D" id="1.10.630.10">
    <property type="entry name" value="Cytochrome P450"/>
    <property type="match status" value="1"/>
</dbReference>
<dbReference type="GO" id="GO:0009707">
    <property type="term" value="C:chloroplast outer membrane"/>
    <property type="evidence" value="ECO:0007669"/>
    <property type="project" value="TreeGrafter"/>
</dbReference>